<feature type="binding site" evidence="3">
    <location>
        <position position="24"/>
    </location>
    <ligand>
        <name>Mg(2+)</name>
        <dbReference type="ChEBI" id="CHEBI:18420"/>
    </ligand>
</feature>
<dbReference type="GO" id="GO:0005737">
    <property type="term" value="C:cytoplasm"/>
    <property type="evidence" value="ECO:0007669"/>
    <property type="project" value="TreeGrafter"/>
</dbReference>
<dbReference type="PANTHER" id="PTHR19288:SF46">
    <property type="entry name" value="HALOACID DEHALOGENASE-LIKE HYDROLASE DOMAIN-CONTAINING PROTEIN 2"/>
    <property type="match status" value="1"/>
</dbReference>
<feature type="binding site" evidence="3">
    <location>
        <position position="309"/>
    </location>
    <ligand>
        <name>Mg(2+)</name>
        <dbReference type="ChEBI" id="CHEBI:18420"/>
    </ligand>
</feature>
<keyword evidence="3" id="KW-0479">Metal-binding</keyword>
<comment type="caution">
    <text evidence="4">The sequence shown here is derived from an EMBL/GenBank/DDBJ whole genome shotgun (WGS) entry which is preliminary data.</text>
</comment>
<dbReference type="PANTHER" id="PTHR19288">
    <property type="entry name" value="4-NITROPHENYLPHOSPHATASE-RELATED"/>
    <property type="match status" value="1"/>
</dbReference>
<proteinExistence type="predicted"/>
<keyword evidence="3" id="KW-0460">Magnesium</keyword>
<dbReference type="Pfam" id="PF13242">
    <property type="entry name" value="Hydrolase_like"/>
    <property type="match status" value="1"/>
</dbReference>
<reference evidence="4 5" key="1">
    <citation type="journal article" date="2013" name="PLoS ONE">
        <title>Predicting the Proteins of Angomonas deanei, Strigomonas culicis and Their Respective Endosymbionts Reveals New Aspects of the Trypanosomatidae Family.</title>
        <authorList>
            <person name="Motta M.C."/>
            <person name="Martins A.C."/>
            <person name="de Souza S.S."/>
            <person name="Catta-Preta C.M."/>
            <person name="Silva R."/>
            <person name="Klein C.C."/>
            <person name="de Almeida L.G."/>
            <person name="de Lima Cunha O."/>
            <person name="Ciapina L.P."/>
            <person name="Brocchi M."/>
            <person name="Colabardini A.C."/>
            <person name="de Araujo Lima B."/>
            <person name="Machado C.R."/>
            <person name="de Almeida Soares C.M."/>
            <person name="Probst C.M."/>
            <person name="de Menezes C.B."/>
            <person name="Thompson C.E."/>
            <person name="Bartholomeu D.C."/>
            <person name="Gradia D.F."/>
            <person name="Pavoni D.P."/>
            <person name="Grisard E.C."/>
            <person name="Fantinatti-Garboggini F."/>
            <person name="Marchini F.K."/>
            <person name="Rodrigues-Luiz G.F."/>
            <person name="Wagner G."/>
            <person name="Goldman G.H."/>
            <person name="Fietto J.L."/>
            <person name="Elias M.C."/>
            <person name="Goldman M.H."/>
            <person name="Sagot M.F."/>
            <person name="Pereira M."/>
            <person name="Stoco P.H."/>
            <person name="de Mendonca-Neto R.P."/>
            <person name="Teixeira S.M."/>
            <person name="Maciel T.E."/>
            <person name="de Oliveira Mendes T.A."/>
            <person name="Urmenyi T.P."/>
            <person name="de Souza W."/>
            <person name="Schenkman S."/>
            <person name="de Vasconcelos A.T."/>
        </authorList>
    </citation>
    <scope>NUCLEOTIDE SEQUENCE [LARGE SCALE GENOMIC DNA]</scope>
</reference>
<dbReference type="GO" id="GO:0046872">
    <property type="term" value="F:metal ion binding"/>
    <property type="evidence" value="ECO:0007669"/>
    <property type="project" value="UniProtKB-KW"/>
</dbReference>
<dbReference type="InterPro" id="IPR006357">
    <property type="entry name" value="HAD-SF_hydro_IIA"/>
</dbReference>
<dbReference type="SUPFAM" id="SSF56784">
    <property type="entry name" value="HAD-like"/>
    <property type="match status" value="1"/>
</dbReference>
<dbReference type="OrthoDB" id="413953at2759"/>
<feature type="active site" description="Proton donor" evidence="1">
    <location>
        <position position="26"/>
    </location>
</feature>
<evidence type="ECO:0000313" key="4">
    <source>
        <dbReference type="EMBL" id="EPY35526.1"/>
    </source>
</evidence>
<dbReference type="EMBL" id="ATMH01001148">
    <property type="protein sequence ID" value="EPY35526.1"/>
    <property type="molecule type" value="Genomic_DNA"/>
</dbReference>
<accession>S9W878</accession>
<name>S9W878_9TRYP</name>
<dbReference type="AlphaFoldDB" id="S9W878"/>
<dbReference type="Proteomes" id="UP000015354">
    <property type="component" value="Unassembled WGS sequence"/>
</dbReference>
<dbReference type="Gene3D" id="3.40.50.1000">
    <property type="entry name" value="HAD superfamily/HAD-like"/>
    <property type="match status" value="2"/>
</dbReference>
<feature type="binding site" evidence="3">
    <location>
        <position position="26"/>
    </location>
    <ligand>
        <name>Mg(2+)</name>
        <dbReference type="ChEBI" id="CHEBI:18420"/>
    </ligand>
</feature>
<evidence type="ECO:0000256" key="1">
    <source>
        <dbReference type="PIRSR" id="PIRSR000915-1"/>
    </source>
</evidence>
<keyword evidence="5" id="KW-1185">Reference proteome</keyword>
<dbReference type="PIRSF" id="PIRSF000915">
    <property type="entry name" value="PGP-type_phosphatase"/>
    <property type="match status" value="1"/>
</dbReference>
<dbReference type="Pfam" id="PF13344">
    <property type="entry name" value="Hydrolase_6"/>
    <property type="match status" value="1"/>
</dbReference>
<evidence type="ECO:0000313" key="5">
    <source>
        <dbReference type="Proteomes" id="UP000015354"/>
    </source>
</evidence>
<sequence>MTARRIDAALAAQLVDALEYVLLDIDGVIWSGSTVLPGIPETLRQLRAKGKRLRFLTNNASWSREQIVATFAARGMPEVRPEEVYNSGYAAALRLQQLLGTAAAPGEPPLVRGNVLVVGEQGLHDELRRVLAPGFITYGVELHSPEACGGYDLHEVATAWRAATLPPPRQPLVLCDGNTCRRVVADPAAADPAANKISLADLSPVAVVAGLDLHYNMLSMAYASLALQGPPAGAGRRALFIACNEDPQIPAGPDKLLVPGAGGMISSLATVSGVAPAAVCGKPNTDLARILFAAEGVTDPRRQCMMVGDRLTTDIAFGNGADCQTMFVLSGAETMDDVARAAAAGQTALLPTYVADSLADLMLS</sequence>
<feature type="binding site" evidence="2">
    <location>
        <position position="282"/>
    </location>
    <ligand>
        <name>substrate</name>
    </ligand>
</feature>
<dbReference type="InterPro" id="IPR023214">
    <property type="entry name" value="HAD_sf"/>
</dbReference>
<feature type="active site" description="Nucleophile" evidence="1">
    <location>
        <position position="24"/>
    </location>
</feature>
<protein>
    <submittedName>
        <fullName evidence="4">4-nitrophenyl phosphatase</fullName>
    </submittedName>
</protein>
<dbReference type="GO" id="GO:0016791">
    <property type="term" value="F:phosphatase activity"/>
    <property type="evidence" value="ECO:0007669"/>
    <property type="project" value="TreeGrafter"/>
</dbReference>
<organism evidence="4 5">
    <name type="scientific">Strigomonas culicis</name>
    <dbReference type="NCBI Taxonomy" id="28005"/>
    <lineage>
        <taxon>Eukaryota</taxon>
        <taxon>Discoba</taxon>
        <taxon>Euglenozoa</taxon>
        <taxon>Kinetoplastea</taxon>
        <taxon>Metakinetoplastina</taxon>
        <taxon>Trypanosomatida</taxon>
        <taxon>Trypanosomatidae</taxon>
        <taxon>Strigomonadinae</taxon>
        <taxon>Strigomonas</taxon>
    </lineage>
</organism>
<evidence type="ECO:0000256" key="2">
    <source>
        <dbReference type="PIRSR" id="PIRSR000915-2"/>
    </source>
</evidence>
<gene>
    <name evidence="4" type="ORF">STCU_01148</name>
</gene>
<dbReference type="InterPro" id="IPR036412">
    <property type="entry name" value="HAD-like_sf"/>
</dbReference>
<evidence type="ECO:0000256" key="3">
    <source>
        <dbReference type="PIRSR" id="PIRSR000915-3"/>
    </source>
</evidence>
<comment type="cofactor">
    <cofactor evidence="3">
        <name>Mg(2+)</name>
        <dbReference type="ChEBI" id="CHEBI:18420"/>
    </cofactor>
    <text evidence="3">Divalent metal ions. Mg(2+) is the most effective.</text>
</comment>